<dbReference type="Proteomes" id="UP000009231">
    <property type="component" value="Chromosome"/>
</dbReference>
<evidence type="ECO:0000313" key="3">
    <source>
        <dbReference type="Proteomes" id="UP000009231"/>
    </source>
</evidence>
<dbReference type="eggNOG" id="arCOG07113">
    <property type="taxonomic scope" value="Archaea"/>
</dbReference>
<dbReference type="InterPro" id="IPR014729">
    <property type="entry name" value="Rossmann-like_a/b/a_fold"/>
</dbReference>
<dbReference type="KEGG" id="mew:MSWAN_0407"/>
<dbReference type="InterPro" id="IPR005232">
    <property type="entry name" value="LarE"/>
</dbReference>
<dbReference type="GO" id="GO:0016783">
    <property type="term" value="F:sulfurtransferase activity"/>
    <property type="evidence" value="ECO:0007669"/>
    <property type="project" value="InterPro"/>
</dbReference>
<protein>
    <recommendedName>
        <fullName evidence="1">NAD/GMP synthase domain-containing protein</fullName>
    </recommendedName>
</protein>
<feature type="domain" description="NAD/GMP synthase" evidence="1">
    <location>
        <begin position="5"/>
        <end position="75"/>
    </location>
</feature>
<reference evidence="2 3" key="1">
    <citation type="journal article" date="2014" name="Int. J. Syst. Evol. Microbiol.">
        <title>Methanobacterium paludis sp. nov. and a novel strain of Methanobacterium lacus isolated from northern peatlands.</title>
        <authorList>
            <person name="Cadillo-Quiroz H."/>
            <person name="Brauer S.L."/>
            <person name="Goodson N."/>
            <person name="Yavitt J.B."/>
            <person name="Zinder S.H."/>
        </authorList>
    </citation>
    <scope>NUCLEOTIDE SEQUENCE [LARGE SCALE GENOMIC DNA]</scope>
    <source>
        <strain evidence="3">DSM 25820 / JCM 18151 / SWAN1</strain>
    </source>
</reference>
<name>F6D3N2_METPW</name>
<dbReference type="AlphaFoldDB" id="F6D3N2"/>
<dbReference type="InterPro" id="IPR022310">
    <property type="entry name" value="NAD/GMP_synthase"/>
</dbReference>
<dbReference type="GO" id="GO:0006163">
    <property type="term" value="P:purine nucleotide metabolic process"/>
    <property type="evidence" value="ECO:0007669"/>
    <property type="project" value="UniProtKB-ARBA"/>
</dbReference>
<evidence type="ECO:0000259" key="1">
    <source>
        <dbReference type="Pfam" id="PF02540"/>
    </source>
</evidence>
<dbReference type="PANTHER" id="PTHR43169">
    <property type="entry name" value="EXSB FAMILY PROTEIN"/>
    <property type="match status" value="1"/>
</dbReference>
<proteinExistence type="predicted"/>
<evidence type="ECO:0000313" key="2">
    <source>
        <dbReference type="EMBL" id="AEG17449.1"/>
    </source>
</evidence>
<sequence length="350" mass="39270">MEIEKKLEILREYLKDKRVLVAFSGGADSTLVAKIAQDVSKESVAITVDNGVMPPEFIGDAKRVAQEIGIKHIVVSENFLLDEAFKSNPPNRCYVCKNKMYSKLEEAAKTQGFDEIVDGTNITDLLEDRPGIMVNYAKNIKSPLVKAGFTAEDVREVLEDMEVSYSHTTTCLATRISKNSPITPKKINRIKYAESLLKGITGSDVVRVRDEDGAARIEVNNLDKLLNKGILSHIDSELKAVGFKRVAMDISGYEDSKKDLVIYRPCKDEKNKIMFETELPYEINIKETCCELKKLGNVKCSEKMGIAMLETLGRNVTIFKKGKIVARRVVDKEDAEKLLVEVLPHVRRII</sequence>
<dbReference type="eggNOG" id="arCOG00043">
    <property type="taxonomic scope" value="Archaea"/>
</dbReference>
<dbReference type="HOGENOM" id="CLU_061181_0_0_2"/>
<dbReference type="Pfam" id="PF02540">
    <property type="entry name" value="NAD_synthase"/>
    <property type="match status" value="1"/>
</dbReference>
<dbReference type="GeneID" id="10667891"/>
<dbReference type="Gene3D" id="3.40.50.620">
    <property type="entry name" value="HUPs"/>
    <property type="match status" value="1"/>
</dbReference>
<dbReference type="NCBIfam" id="TIGR00268">
    <property type="entry name" value="ATP-dependent sacrificial sulfur transferase LarE"/>
    <property type="match status" value="1"/>
</dbReference>
<organism evidence="2 3">
    <name type="scientific">Methanobacterium paludis (strain DSM 25820 / JCM 18151 / SWAN1)</name>
    <dbReference type="NCBI Taxonomy" id="868131"/>
    <lineage>
        <taxon>Archaea</taxon>
        <taxon>Methanobacteriati</taxon>
        <taxon>Methanobacteriota</taxon>
        <taxon>Methanomada group</taxon>
        <taxon>Methanobacteria</taxon>
        <taxon>Methanobacteriales</taxon>
        <taxon>Methanobacteriaceae</taxon>
        <taxon>Methanobacterium</taxon>
    </lineage>
</organism>
<dbReference type="PANTHER" id="PTHR43169:SF2">
    <property type="entry name" value="NAD_GMP SYNTHASE DOMAIN-CONTAINING PROTEIN"/>
    <property type="match status" value="1"/>
</dbReference>
<dbReference type="InterPro" id="IPR052188">
    <property type="entry name" value="Ni-pincer_cofactor_biosynth"/>
</dbReference>
<dbReference type="OrthoDB" id="61764at2157"/>
<dbReference type="RefSeq" id="WP_013824951.1">
    <property type="nucleotide sequence ID" value="NC_015574.1"/>
</dbReference>
<dbReference type="EMBL" id="CP002772">
    <property type="protein sequence ID" value="AEG17449.1"/>
    <property type="molecule type" value="Genomic_DNA"/>
</dbReference>
<dbReference type="SUPFAM" id="SSF52402">
    <property type="entry name" value="Adenine nucleotide alpha hydrolases-like"/>
    <property type="match status" value="1"/>
</dbReference>
<accession>F6D3N2</accession>
<gene>
    <name evidence="2" type="ordered locus">MSWAN_0407</name>
</gene>
<dbReference type="CDD" id="cd01990">
    <property type="entry name" value="LarE-like"/>
    <property type="match status" value="1"/>
</dbReference>
<dbReference type="STRING" id="868131.MSWAN_0407"/>
<keyword evidence="3" id="KW-1185">Reference proteome</keyword>